<evidence type="ECO:0000313" key="2">
    <source>
        <dbReference type="EMBL" id="GAW82732.1"/>
    </source>
</evidence>
<dbReference type="GeneID" id="39749470"/>
<feature type="transmembrane region" description="Helical" evidence="1">
    <location>
        <begin position="339"/>
        <end position="358"/>
    </location>
</feature>
<dbReference type="InterPro" id="IPR008780">
    <property type="entry name" value="Plasmodium_Vir"/>
</dbReference>
<proteinExistence type="predicted"/>
<organism evidence="2 3">
    <name type="scientific">Plasmodium gonderi</name>
    <dbReference type="NCBI Taxonomy" id="77519"/>
    <lineage>
        <taxon>Eukaryota</taxon>
        <taxon>Sar</taxon>
        <taxon>Alveolata</taxon>
        <taxon>Apicomplexa</taxon>
        <taxon>Aconoidasida</taxon>
        <taxon>Haemosporida</taxon>
        <taxon>Plasmodiidae</taxon>
        <taxon>Plasmodium</taxon>
        <taxon>Plasmodium (Plasmodium)</taxon>
    </lineage>
</organism>
<evidence type="ECO:0000256" key="1">
    <source>
        <dbReference type="SAM" id="Phobius"/>
    </source>
</evidence>
<reference evidence="3" key="1">
    <citation type="submission" date="2017-04" db="EMBL/GenBank/DDBJ databases">
        <title>Plasmodium gonderi genome.</title>
        <authorList>
            <person name="Arisue N."/>
            <person name="Honma H."/>
            <person name="Kawai S."/>
            <person name="Tougan T."/>
            <person name="Tanabe K."/>
            <person name="Horii T."/>
        </authorList>
    </citation>
    <scope>NUCLEOTIDE SEQUENCE [LARGE SCALE GENOMIC DNA]</scope>
    <source>
        <strain evidence="3">ATCC 30045</strain>
    </source>
</reference>
<protein>
    <submittedName>
        <fullName evidence="2">Variable surface protein</fullName>
    </submittedName>
</protein>
<dbReference type="OrthoDB" id="10646680at2759"/>
<gene>
    <name evidence="2" type="ORF">PGO_130040</name>
</gene>
<keyword evidence="1" id="KW-0472">Membrane</keyword>
<name>A0A1Y1JPH7_PLAGO</name>
<keyword evidence="1" id="KW-0812">Transmembrane</keyword>
<evidence type="ECO:0000313" key="3">
    <source>
        <dbReference type="Proteomes" id="UP000195521"/>
    </source>
</evidence>
<comment type="caution">
    <text evidence="2">The sequence shown here is derived from an EMBL/GenBank/DDBJ whole genome shotgun (WGS) entry which is preliminary data.</text>
</comment>
<dbReference type="AlphaFoldDB" id="A0A1Y1JPH7"/>
<sequence>MANEQSKAYNFFNEIGWYMKLEKDLNGEDPKLGIRRVYAPSVGTPAVLIPVPRAHNSDFEGSVDGDLAGEALDKDVEDLLGDDTRRHILVSNPQPVTEEGINNESIIKVIKEKCNSISGGIPLSHGLGTKICIQFFNLIERMPFFKVQKPDKNTYASDCGFLNYWLNYRIRNENTDCNLCVQNFYKEFKNFIEDISSNHMTNCHISDINENDFENMKLLYDLHNYYDKINNYLYYNSNDDDDKPCSYYIEKCISEYKKLEPKCPNNDVYFCKAFDEFKYTLRELYFVSNYSNKCEASLLKKLSELAGVSEIFSNSEESGYTINATFLGESGIGNKMKNLVISTVLSMMAVLFICLYTYKYTTFGPRLYNIIQRKIMDRKNMNNKNKNTMLHISEEHKRYSSIGEYAILYY</sequence>
<accession>A0A1Y1JPH7</accession>
<dbReference type="RefSeq" id="XP_028545321.1">
    <property type="nucleotide sequence ID" value="XM_028689520.1"/>
</dbReference>
<dbReference type="Pfam" id="PF05795">
    <property type="entry name" value="Plasmodium_Vir"/>
    <property type="match status" value="1"/>
</dbReference>
<dbReference type="EMBL" id="BDQF01000014">
    <property type="protein sequence ID" value="GAW82732.1"/>
    <property type="molecule type" value="Genomic_DNA"/>
</dbReference>
<keyword evidence="3" id="KW-1185">Reference proteome</keyword>
<keyword evidence="1" id="KW-1133">Transmembrane helix</keyword>
<dbReference type="Proteomes" id="UP000195521">
    <property type="component" value="Unassembled WGS sequence"/>
</dbReference>